<comment type="similarity">
    <text evidence="2">Belongs to the major facilitator superfamily. Monocarboxylate porter (TC 2.A.1.13) family.</text>
</comment>
<evidence type="ECO:0000256" key="4">
    <source>
        <dbReference type="SAM" id="Phobius"/>
    </source>
</evidence>
<organism evidence="5 6">
    <name type="scientific">Fusarium mangiferae</name>
    <name type="common">Mango malformation disease fungus</name>
    <dbReference type="NCBI Taxonomy" id="192010"/>
    <lineage>
        <taxon>Eukaryota</taxon>
        <taxon>Fungi</taxon>
        <taxon>Dikarya</taxon>
        <taxon>Ascomycota</taxon>
        <taxon>Pezizomycotina</taxon>
        <taxon>Sordariomycetes</taxon>
        <taxon>Hypocreomycetidae</taxon>
        <taxon>Hypocreales</taxon>
        <taxon>Nectriaceae</taxon>
        <taxon>Fusarium</taxon>
        <taxon>Fusarium fujikuroi species complex</taxon>
    </lineage>
</organism>
<keyword evidence="4" id="KW-1133">Transmembrane helix</keyword>
<comment type="subcellular location">
    <subcellularLocation>
        <location evidence="1">Membrane</location>
        <topology evidence="1">Multi-pass membrane protein</topology>
    </subcellularLocation>
</comment>
<evidence type="ECO:0000256" key="1">
    <source>
        <dbReference type="ARBA" id="ARBA00004141"/>
    </source>
</evidence>
<dbReference type="InterPro" id="IPR011701">
    <property type="entry name" value="MFS"/>
</dbReference>
<dbReference type="GeneID" id="65081085"/>
<dbReference type="SUPFAM" id="SSF103473">
    <property type="entry name" value="MFS general substrate transporter"/>
    <property type="match status" value="1"/>
</dbReference>
<sequence>MSQQALQIVVYAPAPLRKPPEMSMSDQGRADHRPTLILISIRKFNPRISNQTSIELRQDPGREEGFASSGLDLTSTHENEVSSLPPVDGGKDAWLFLAASFMVEALTWGFPFAFGVFQDYYSTNAPFEGSSAIAVIGTCAMGIMYLGLPFTMSLQRLYPRQSRWSPMIGLFIMCIALALSSFSQNTTHLILTQGVLYAIGGSISYCPCILYMDEWFAKRKGFAFGIMWSGTGLAGFALPLLFEKFLHEYGFRTTLRIWAVSLFLLTLPLAYFIKPRLPYSATRHINPLKLGFALRRNFLLHQLANIAQALGFFLPGIYLPSYARTALGAGSFASALTVLLVNVASVFGCVAMGALTDRLHVTDCFMISAAGTTLSTFLLWGFSTSLPILYVFCIFYGIFAGSYTSAWTGIMQMVSSTPSNTRTSGTSFDPAMVLGVLSAGRGIGNIASGPLSGALIKGMPWQGQAAGGYGTGYGTLIVFTGATALASGATFVFRRVGWM</sequence>
<feature type="transmembrane region" description="Helical" evidence="4">
    <location>
        <begin position="298"/>
        <end position="319"/>
    </location>
</feature>
<feature type="transmembrane region" description="Helical" evidence="4">
    <location>
        <begin position="331"/>
        <end position="352"/>
    </location>
</feature>
<evidence type="ECO:0000256" key="2">
    <source>
        <dbReference type="ARBA" id="ARBA00006727"/>
    </source>
</evidence>
<evidence type="ECO:0000313" key="5">
    <source>
        <dbReference type="EMBL" id="CVK84889.1"/>
    </source>
</evidence>
<feature type="transmembrane region" description="Helical" evidence="4">
    <location>
        <begin position="189"/>
        <end position="210"/>
    </location>
</feature>
<name>A0A1L7SEB9_FUSMA</name>
<dbReference type="InterPro" id="IPR050327">
    <property type="entry name" value="Proton-linked_MCT"/>
</dbReference>
<keyword evidence="4" id="KW-0812">Transmembrane</keyword>
<gene>
    <name evidence="5" type="ORF">FMAN_01813</name>
</gene>
<feature type="transmembrane region" description="Helical" evidence="4">
    <location>
        <begin position="129"/>
        <end position="152"/>
    </location>
</feature>
<feature type="transmembrane region" description="Helical" evidence="4">
    <location>
        <begin position="471"/>
        <end position="493"/>
    </location>
</feature>
<dbReference type="Pfam" id="PF07690">
    <property type="entry name" value="MFS_1"/>
    <property type="match status" value="1"/>
</dbReference>
<accession>A0A1L7SEB9</accession>
<dbReference type="GO" id="GO:0022857">
    <property type="term" value="F:transmembrane transporter activity"/>
    <property type="evidence" value="ECO:0007669"/>
    <property type="project" value="InterPro"/>
</dbReference>
<dbReference type="Proteomes" id="UP000184255">
    <property type="component" value="Unassembled WGS sequence"/>
</dbReference>
<dbReference type="Gene3D" id="1.20.1250.20">
    <property type="entry name" value="MFS general substrate transporter like domains"/>
    <property type="match status" value="2"/>
</dbReference>
<dbReference type="PANTHER" id="PTHR11360">
    <property type="entry name" value="MONOCARBOXYLATE TRANSPORTER"/>
    <property type="match status" value="1"/>
</dbReference>
<keyword evidence="4" id="KW-0472">Membrane</keyword>
<feature type="transmembrane region" description="Helical" evidence="4">
    <location>
        <begin position="222"/>
        <end position="242"/>
    </location>
</feature>
<dbReference type="RefSeq" id="XP_041677160.1">
    <property type="nucleotide sequence ID" value="XM_041823211.1"/>
</dbReference>
<dbReference type="GO" id="GO:0016020">
    <property type="term" value="C:membrane"/>
    <property type="evidence" value="ECO:0007669"/>
    <property type="project" value="UniProtKB-SubCell"/>
</dbReference>
<feature type="transmembrane region" description="Helical" evidence="4">
    <location>
        <begin position="388"/>
        <end position="410"/>
    </location>
</feature>
<proteinExistence type="inferred from homology"/>
<comment type="caution">
    <text evidence="5">The sequence shown here is derived from an EMBL/GenBank/DDBJ whole genome shotgun (WGS) entry which is preliminary data.</text>
</comment>
<evidence type="ECO:0000313" key="6">
    <source>
        <dbReference type="Proteomes" id="UP000184255"/>
    </source>
</evidence>
<feature type="transmembrane region" description="Helical" evidence="4">
    <location>
        <begin position="93"/>
        <end position="117"/>
    </location>
</feature>
<protein>
    <submittedName>
        <fullName evidence="5">Related to monocarboxylate transporter 2</fullName>
    </submittedName>
</protein>
<evidence type="ECO:0000256" key="3">
    <source>
        <dbReference type="ARBA" id="ARBA00023180"/>
    </source>
</evidence>
<feature type="transmembrane region" description="Helical" evidence="4">
    <location>
        <begin position="164"/>
        <end position="183"/>
    </location>
</feature>
<dbReference type="AlphaFoldDB" id="A0A1L7SEB9"/>
<dbReference type="InterPro" id="IPR036259">
    <property type="entry name" value="MFS_trans_sf"/>
</dbReference>
<feature type="transmembrane region" description="Helical" evidence="4">
    <location>
        <begin position="254"/>
        <end position="273"/>
    </location>
</feature>
<dbReference type="VEuPathDB" id="FungiDB:FMAN_01813"/>
<reference evidence="6" key="1">
    <citation type="journal article" date="2016" name="Genome Biol. Evol.">
        <title>Comparative 'omics' of the Fusarium fujikuroi species complex highlights differences in genetic potential and metabolite synthesis.</title>
        <authorList>
            <person name="Niehaus E.-M."/>
            <person name="Muensterkoetter M."/>
            <person name="Proctor R.H."/>
            <person name="Brown D.W."/>
            <person name="Sharon A."/>
            <person name="Idan Y."/>
            <person name="Oren-Young L."/>
            <person name="Sieber C.M."/>
            <person name="Novak O."/>
            <person name="Pencik A."/>
            <person name="Tarkowska D."/>
            <person name="Hromadova K."/>
            <person name="Freeman S."/>
            <person name="Maymon M."/>
            <person name="Elazar M."/>
            <person name="Youssef S.A."/>
            <person name="El-Shabrawy E.S.M."/>
            <person name="Shalaby A.B.A."/>
            <person name="Houterman P."/>
            <person name="Brock N.L."/>
            <person name="Burkhardt I."/>
            <person name="Tsavkelova E.A."/>
            <person name="Dickschat J.S."/>
            <person name="Galuszka P."/>
            <person name="Gueldener U."/>
            <person name="Tudzynski B."/>
        </authorList>
    </citation>
    <scope>NUCLEOTIDE SEQUENCE [LARGE SCALE GENOMIC DNA]</scope>
    <source>
        <strain evidence="6">MRC7560</strain>
    </source>
</reference>
<keyword evidence="6" id="KW-1185">Reference proteome</keyword>
<dbReference type="PANTHER" id="PTHR11360:SF287">
    <property type="entry name" value="MFS MONOCARBOXYLATE TRANSPORTER"/>
    <property type="match status" value="1"/>
</dbReference>
<keyword evidence="3" id="KW-0325">Glycoprotein</keyword>
<dbReference type="EMBL" id="FCQH01000001">
    <property type="protein sequence ID" value="CVK84889.1"/>
    <property type="molecule type" value="Genomic_DNA"/>
</dbReference>